<dbReference type="PANTHER" id="PTHR43420">
    <property type="entry name" value="ACETYLTRANSFERASE"/>
    <property type="match status" value="1"/>
</dbReference>
<evidence type="ECO:0000259" key="6">
    <source>
        <dbReference type="PROSITE" id="PS51186"/>
    </source>
</evidence>
<keyword evidence="7" id="KW-0687">Ribonucleoprotein</keyword>
<comment type="function">
    <text evidence="5">Acetylates the N-terminal alanine of ribosomal protein bS18.</text>
</comment>
<evidence type="ECO:0000313" key="7">
    <source>
        <dbReference type="EMBL" id="QXT40502.1"/>
    </source>
</evidence>
<dbReference type="CDD" id="cd04301">
    <property type="entry name" value="NAT_SF"/>
    <property type="match status" value="1"/>
</dbReference>
<comment type="catalytic activity">
    <reaction evidence="5">
        <text>N-terminal L-alanyl-[ribosomal protein bS18] + acetyl-CoA = N-terminal N(alpha)-acetyl-L-alanyl-[ribosomal protein bS18] + CoA + H(+)</text>
        <dbReference type="Rhea" id="RHEA:43756"/>
        <dbReference type="Rhea" id="RHEA-COMP:10676"/>
        <dbReference type="Rhea" id="RHEA-COMP:10677"/>
        <dbReference type="ChEBI" id="CHEBI:15378"/>
        <dbReference type="ChEBI" id="CHEBI:57287"/>
        <dbReference type="ChEBI" id="CHEBI:57288"/>
        <dbReference type="ChEBI" id="CHEBI:64718"/>
        <dbReference type="ChEBI" id="CHEBI:83683"/>
        <dbReference type="EC" id="2.3.1.266"/>
    </reaction>
</comment>
<dbReference type="GO" id="GO:0005840">
    <property type="term" value="C:ribosome"/>
    <property type="evidence" value="ECO:0007669"/>
    <property type="project" value="UniProtKB-KW"/>
</dbReference>
<keyword evidence="4" id="KW-0012">Acyltransferase</keyword>
<evidence type="ECO:0000313" key="8">
    <source>
        <dbReference type="Proteomes" id="UP000825009"/>
    </source>
</evidence>
<name>A0A8F6TZB2_9RHOB</name>
<evidence type="ECO:0000256" key="1">
    <source>
        <dbReference type="ARBA" id="ARBA00005395"/>
    </source>
</evidence>
<dbReference type="RefSeq" id="WP_219003745.1">
    <property type="nucleotide sequence ID" value="NZ_CP079194.1"/>
</dbReference>
<keyword evidence="3" id="KW-0808">Transferase</keyword>
<dbReference type="KEGG" id="gce:KYE46_04455"/>
<keyword evidence="2 5" id="KW-0963">Cytoplasm</keyword>
<dbReference type="NCBIfam" id="TIGR01575">
    <property type="entry name" value="rimI"/>
    <property type="match status" value="1"/>
</dbReference>
<evidence type="ECO:0000256" key="5">
    <source>
        <dbReference type="RuleBase" id="RU363094"/>
    </source>
</evidence>
<evidence type="ECO:0000256" key="4">
    <source>
        <dbReference type="ARBA" id="ARBA00023315"/>
    </source>
</evidence>
<dbReference type="InterPro" id="IPR050680">
    <property type="entry name" value="YpeA/RimI_acetyltransf"/>
</dbReference>
<keyword evidence="7" id="KW-0689">Ribosomal protein</keyword>
<accession>A0A8F6TZB2</accession>
<dbReference type="PANTHER" id="PTHR43420:SF44">
    <property type="entry name" value="ACETYLTRANSFERASE YPEA"/>
    <property type="match status" value="1"/>
</dbReference>
<keyword evidence="8" id="KW-1185">Reference proteome</keyword>
<dbReference type="InterPro" id="IPR006464">
    <property type="entry name" value="AcTrfase_RimI/Ard1"/>
</dbReference>
<gene>
    <name evidence="7" type="primary">rimI</name>
    <name evidence="7" type="ORF">KYE46_04455</name>
</gene>
<dbReference type="Proteomes" id="UP000825009">
    <property type="component" value="Chromosome"/>
</dbReference>
<dbReference type="Pfam" id="PF00583">
    <property type="entry name" value="Acetyltransf_1"/>
    <property type="match status" value="1"/>
</dbReference>
<evidence type="ECO:0000256" key="3">
    <source>
        <dbReference type="ARBA" id="ARBA00022679"/>
    </source>
</evidence>
<dbReference type="GO" id="GO:0008999">
    <property type="term" value="F:protein-N-terminal-alanine acetyltransferase activity"/>
    <property type="evidence" value="ECO:0007669"/>
    <property type="project" value="UniProtKB-EC"/>
</dbReference>
<dbReference type="EC" id="2.3.1.266" evidence="5"/>
<protein>
    <recommendedName>
        <fullName evidence="5">[Ribosomal protein bS18]-alanine N-acetyltransferase</fullName>
        <ecNumber evidence="5">2.3.1.266</ecNumber>
    </recommendedName>
</protein>
<dbReference type="PROSITE" id="PS51186">
    <property type="entry name" value="GNAT"/>
    <property type="match status" value="1"/>
</dbReference>
<organism evidence="7 8">
    <name type="scientific">Gymnodinialimonas ceratoperidinii</name>
    <dbReference type="NCBI Taxonomy" id="2856823"/>
    <lineage>
        <taxon>Bacteria</taxon>
        <taxon>Pseudomonadati</taxon>
        <taxon>Pseudomonadota</taxon>
        <taxon>Alphaproteobacteria</taxon>
        <taxon>Rhodobacterales</taxon>
        <taxon>Paracoccaceae</taxon>
        <taxon>Gymnodinialimonas</taxon>
    </lineage>
</organism>
<sequence length="138" mass="14675">MTPAEMARLHGASFTRGWSEDEFADLLARPSTLATSTATGFAILQVIVPEAEVVTIVVDPARRGQGEGRKLLNEALKAAAGRGVTDVFLEVDETNAAALALYEKNGFTRTGLRPGYYRHADGRHSDAVLMSCAIPAGT</sequence>
<comment type="subcellular location">
    <subcellularLocation>
        <location evidence="5">Cytoplasm</location>
    </subcellularLocation>
</comment>
<dbReference type="EMBL" id="CP079194">
    <property type="protein sequence ID" value="QXT40502.1"/>
    <property type="molecule type" value="Genomic_DNA"/>
</dbReference>
<proteinExistence type="inferred from homology"/>
<evidence type="ECO:0000256" key="2">
    <source>
        <dbReference type="ARBA" id="ARBA00022490"/>
    </source>
</evidence>
<dbReference type="GO" id="GO:0005737">
    <property type="term" value="C:cytoplasm"/>
    <property type="evidence" value="ECO:0007669"/>
    <property type="project" value="UniProtKB-SubCell"/>
</dbReference>
<feature type="domain" description="N-acetyltransferase" evidence="6">
    <location>
        <begin position="1"/>
        <end position="135"/>
    </location>
</feature>
<dbReference type="InterPro" id="IPR000182">
    <property type="entry name" value="GNAT_dom"/>
</dbReference>
<dbReference type="AlphaFoldDB" id="A0A8F6TZB2"/>
<reference evidence="7 8" key="1">
    <citation type="submission" date="2021-07" db="EMBL/GenBank/DDBJ databases">
        <title>A novel Jannaschia species isolated from marine dinoflagellate Ceratoperidinium margalefii.</title>
        <authorList>
            <person name="Jiang Y."/>
            <person name="Li Z."/>
        </authorList>
    </citation>
    <scope>NUCLEOTIDE SEQUENCE [LARGE SCALE GENOMIC DNA]</scope>
    <source>
        <strain evidence="7 8">J12C1-MA-4</strain>
    </source>
</reference>
<comment type="similarity">
    <text evidence="1 5">Belongs to the acetyltransferase family. RimI subfamily.</text>
</comment>